<dbReference type="Proteomes" id="UP000719267">
    <property type="component" value="Unassembled WGS sequence"/>
</dbReference>
<proteinExistence type="predicted"/>
<dbReference type="PIRSF" id="PIRSF005091">
    <property type="entry name" value="Mmb_sulf_HI1246"/>
    <property type="match status" value="1"/>
</dbReference>
<dbReference type="CDD" id="cd16015">
    <property type="entry name" value="LTA_synthase"/>
    <property type="match status" value="1"/>
</dbReference>
<feature type="transmembrane region" description="Helical" evidence="1">
    <location>
        <begin position="12"/>
        <end position="34"/>
    </location>
</feature>
<protein>
    <submittedName>
        <fullName evidence="3">Sulfatase-like hydrolase/transferase</fullName>
    </submittedName>
</protein>
<evidence type="ECO:0000313" key="3">
    <source>
        <dbReference type="EMBL" id="MBW2961126.1"/>
    </source>
</evidence>
<feature type="transmembrane region" description="Helical" evidence="1">
    <location>
        <begin position="180"/>
        <end position="197"/>
    </location>
</feature>
<dbReference type="PANTHER" id="PTHR47371">
    <property type="entry name" value="LIPOTEICHOIC ACID SYNTHASE"/>
    <property type="match status" value="1"/>
</dbReference>
<comment type="caution">
    <text evidence="3">The sequence shown here is derived from an EMBL/GenBank/DDBJ whole genome shotgun (WGS) entry which is preliminary data.</text>
</comment>
<evidence type="ECO:0000259" key="2">
    <source>
        <dbReference type="Pfam" id="PF00884"/>
    </source>
</evidence>
<feature type="transmembrane region" description="Helical" evidence="1">
    <location>
        <begin position="140"/>
        <end position="160"/>
    </location>
</feature>
<dbReference type="PANTHER" id="PTHR47371:SF3">
    <property type="entry name" value="PHOSPHOGLYCEROL TRANSFERASE I"/>
    <property type="match status" value="1"/>
</dbReference>
<dbReference type="InterPro" id="IPR050448">
    <property type="entry name" value="OpgB/LTA_synthase_biosynth"/>
</dbReference>
<feature type="domain" description="Sulfatase N-terminal" evidence="2">
    <location>
        <begin position="278"/>
        <end position="560"/>
    </location>
</feature>
<dbReference type="EMBL" id="JAHWDF010000004">
    <property type="protein sequence ID" value="MBW2961126.1"/>
    <property type="molecule type" value="Genomic_DNA"/>
</dbReference>
<keyword evidence="1" id="KW-1133">Transmembrane helix</keyword>
<evidence type="ECO:0000313" key="4">
    <source>
        <dbReference type="Proteomes" id="UP000719267"/>
    </source>
</evidence>
<gene>
    <name evidence="3" type="ORF">KW502_04870</name>
</gene>
<accession>A0ABS6VZV2</accession>
<sequence>MNKFKKLKRYTLFFAIGSLYVLTSFLLRIVFLTWDFHEAQTDAISIIKSLVIGTFFDLGTLSYFLILWSFYLFFFPSKWSGNIVDKTVQTNYFIIVSVSFYFSFFAEITFWEEFQRRFNFIAVDYLIYTYEVIQNINESYPLPFLISGIIALELLTVWFLKRKRIFKHTFKSNASKTTKTFILGVNLVLVIGFGLFVNNESAEWSNNRYNNEISKTGIYSFFAAFKNNNLKYKEFYLSISDKKAFKTVQDELNISSINKTATSPISRTITNTEQEITPNIILICIESLSADFMKAYGNEKKLTPFLDSLRTQSISFENLNSTGTRTVRGLEALSLSIPPTPGRSIVKRENNEHLFTVGEVFKNKGYENTFFYGGDGYFDNMNHFFSNNGFNIVDRGRKLLNIDDILTKRRLIEDEEVNFENAWGVSDEDQYDKVLKVTDALPKNQPFFHFIMTTSNHRPYTYPEGKIDIPSGTNRNGAVKYTDFAIKQFLKKASKTEWYKNTVFVIVADHCASSAGKWELNINNYHIPAFIYNFPNKKPFQVKQLSSQIDLLPSLFGLMNWSYESNFYGQNVFEENYQPRAFIGNYRKLGLLKDDHLIILNDHKSFNNYQYVASNHQLYKKDTDSLLLSLAIANYQTADWLFRNQGLTIKIKNEKN</sequence>
<reference evidence="3 4" key="1">
    <citation type="submission" date="2021-07" db="EMBL/GenBank/DDBJ databases">
        <title>Mesonia aestuariivivens sp. nov., isolated from a tidal flat.</title>
        <authorList>
            <person name="Kim Y.-O."/>
            <person name="Yoon J.-H."/>
        </authorList>
    </citation>
    <scope>NUCLEOTIDE SEQUENCE [LARGE SCALE GENOMIC DNA]</scope>
    <source>
        <strain evidence="3 4">JHPTF-M18</strain>
    </source>
</reference>
<dbReference type="Pfam" id="PF00884">
    <property type="entry name" value="Sulfatase"/>
    <property type="match status" value="1"/>
</dbReference>
<feature type="transmembrane region" description="Helical" evidence="1">
    <location>
        <begin position="92"/>
        <end position="111"/>
    </location>
</feature>
<keyword evidence="1" id="KW-0812">Transmembrane</keyword>
<name>A0ABS6VZV2_9FLAO</name>
<organism evidence="3 4">
    <name type="scientific">Mesonia aestuariivivens</name>
    <dbReference type="NCBI Taxonomy" id="2796128"/>
    <lineage>
        <taxon>Bacteria</taxon>
        <taxon>Pseudomonadati</taxon>
        <taxon>Bacteroidota</taxon>
        <taxon>Flavobacteriia</taxon>
        <taxon>Flavobacteriales</taxon>
        <taxon>Flavobacteriaceae</taxon>
        <taxon>Mesonia</taxon>
    </lineage>
</organism>
<keyword evidence="4" id="KW-1185">Reference proteome</keyword>
<feature type="transmembrane region" description="Helical" evidence="1">
    <location>
        <begin position="46"/>
        <end position="71"/>
    </location>
</feature>
<keyword evidence="1" id="KW-0472">Membrane</keyword>
<evidence type="ECO:0000256" key="1">
    <source>
        <dbReference type="SAM" id="Phobius"/>
    </source>
</evidence>
<dbReference type="RefSeq" id="WP_219039410.1">
    <property type="nucleotide sequence ID" value="NZ_JAHWDF010000004.1"/>
</dbReference>
<dbReference type="InterPro" id="IPR012160">
    <property type="entry name" value="LtaS-like"/>
</dbReference>
<dbReference type="InterPro" id="IPR000917">
    <property type="entry name" value="Sulfatase_N"/>
</dbReference>